<evidence type="ECO:0000256" key="2">
    <source>
        <dbReference type="ARBA" id="ARBA00001946"/>
    </source>
</evidence>
<dbReference type="InterPro" id="IPR036291">
    <property type="entry name" value="NAD(P)-bd_dom_sf"/>
</dbReference>
<dbReference type="PIRSF" id="PIRSF036684">
    <property type="entry name" value="ME_PTA"/>
    <property type="match status" value="1"/>
</dbReference>
<keyword evidence="5 9" id="KW-0479">Metal-binding</keyword>
<dbReference type="Pfam" id="PF01515">
    <property type="entry name" value="PTA_PTB"/>
    <property type="match status" value="1"/>
</dbReference>
<evidence type="ECO:0000256" key="7">
    <source>
        <dbReference type="ARBA" id="ARBA00023268"/>
    </source>
</evidence>
<dbReference type="InterPro" id="IPR012302">
    <property type="entry name" value="Malic_NAD-bd"/>
</dbReference>
<feature type="domain" description="Malic enzyme NAD-binding" evidence="11">
    <location>
        <begin position="163"/>
        <end position="399"/>
    </location>
</feature>
<dbReference type="InterPro" id="IPR046346">
    <property type="entry name" value="Aminoacid_DH-like_N_sf"/>
</dbReference>
<organism evidence="13 14">
    <name type="scientific">Parabacteroides merdae</name>
    <dbReference type="NCBI Taxonomy" id="46503"/>
    <lineage>
        <taxon>Bacteria</taxon>
        <taxon>Pseudomonadati</taxon>
        <taxon>Bacteroidota</taxon>
        <taxon>Bacteroidia</taxon>
        <taxon>Bacteroidales</taxon>
        <taxon>Tannerellaceae</taxon>
        <taxon>Parabacteroides</taxon>
    </lineage>
</organism>
<evidence type="ECO:0000256" key="6">
    <source>
        <dbReference type="ARBA" id="ARBA00023002"/>
    </source>
</evidence>
<dbReference type="GO" id="GO:0016746">
    <property type="term" value="F:acyltransferase activity"/>
    <property type="evidence" value="ECO:0007669"/>
    <property type="project" value="InterPro"/>
</dbReference>
<evidence type="ECO:0000256" key="3">
    <source>
        <dbReference type="ARBA" id="ARBA00007686"/>
    </source>
</evidence>
<reference evidence="13 14" key="1">
    <citation type="submission" date="2018-08" db="EMBL/GenBank/DDBJ databases">
        <title>A genome reference for cultivated species of the human gut microbiota.</title>
        <authorList>
            <person name="Zou Y."/>
            <person name="Xue W."/>
            <person name="Luo G."/>
        </authorList>
    </citation>
    <scope>NUCLEOTIDE SEQUENCE [LARGE SCALE GENOMIC DNA]</scope>
    <source>
        <strain evidence="13 14">OM05-11AA</strain>
    </source>
</reference>
<dbReference type="SUPFAM" id="SSF53659">
    <property type="entry name" value="Isocitrate/Isopropylmalate dehydrogenase-like"/>
    <property type="match status" value="1"/>
</dbReference>
<dbReference type="CDD" id="cd05311">
    <property type="entry name" value="NAD_bind_2_malic_enz"/>
    <property type="match status" value="1"/>
</dbReference>
<evidence type="ECO:0000256" key="9">
    <source>
        <dbReference type="PIRSR" id="PIRSR036684-2"/>
    </source>
</evidence>
<dbReference type="InterPro" id="IPR002505">
    <property type="entry name" value="PTA_PTB"/>
</dbReference>
<feature type="binding site" evidence="10">
    <location>
        <begin position="76"/>
        <end position="83"/>
    </location>
    <ligand>
        <name>NADP(+)</name>
        <dbReference type="ChEBI" id="CHEBI:58349"/>
    </ligand>
</feature>
<dbReference type="SMART" id="SM00919">
    <property type="entry name" value="Malic_M"/>
    <property type="match status" value="1"/>
</dbReference>
<name>A0AB37LT11_9BACT</name>
<comment type="similarity">
    <text evidence="4">In the C-terminal section; belongs to the phosphate acetyltransferase and butyryltransferase family.</text>
</comment>
<evidence type="ECO:0000259" key="11">
    <source>
        <dbReference type="SMART" id="SM00919"/>
    </source>
</evidence>
<evidence type="ECO:0000256" key="1">
    <source>
        <dbReference type="ARBA" id="ARBA00001936"/>
    </source>
</evidence>
<dbReference type="InterPro" id="IPR042113">
    <property type="entry name" value="P_AcTrfase_dom1"/>
</dbReference>
<comment type="cofactor">
    <cofactor evidence="1">
        <name>Mn(2+)</name>
        <dbReference type="ChEBI" id="CHEBI:29035"/>
    </cofactor>
</comment>
<gene>
    <name evidence="13" type="ORF">DXB61_12305</name>
</gene>
<dbReference type="EMBL" id="QSUP01000014">
    <property type="protein sequence ID" value="RGN50646.1"/>
    <property type="molecule type" value="Genomic_DNA"/>
</dbReference>
<keyword evidence="7" id="KW-0511">Multifunctional enzyme</keyword>
<dbReference type="Proteomes" id="UP000261088">
    <property type="component" value="Unassembled WGS sequence"/>
</dbReference>
<evidence type="ECO:0000256" key="8">
    <source>
        <dbReference type="PIRSR" id="PIRSR036684-1"/>
    </source>
</evidence>
<dbReference type="SUPFAM" id="SSF51735">
    <property type="entry name" value="NAD(P)-binding Rossmann-fold domains"/>
    <property type="match status" value="1"/>
</dbReference>
<dbReference type="GO" id="GO:0006108">
    <property type="term" value="P:malate metabolic process"/>
    <property type="evidence" value="ECO:0007669"/>
    <property type="project" value="InterPro"/>
</dbReference>
<feature type="binding site" evidence="10">
    <location>
        <position position="162"/>
    </location>
    <ligand>
        <name>a divalent metal cation</name>
        <dbReference type="ChEBI" id="CHEBI:60240"/>
    </ligand>
</feature>
<evidence type="ECO:0000256" key="10">
    <source>
        <dbReference type="PIRSR" id="PIRSR036684-3"/>
    </source>
</evidence>
<dbReference type="FunFam" id="3.40.50.10380:FF:000003">
    <property type="entry name" value="NADP-dependent malic enzyme"/>
    <property type="match status" value="1"/>
</dbReference>
<dbReference type="GO" id="GO:0046872">
    <property type="term" value="F:metal ion binding"/>
    <property type="evidence" value="ECO:0007669"/>
    <property type="project" value="UniProtKB-KW"/>
</dbReference>
<evidence type="ECO:0000259" key="12">
    <source>
        <dbReference type="SMART" id="SM01274"/>
    </source>
</evidence>
<evidence type="ECO:0000313" key="13">
    <source>
        <dbReference type="EMBL" id="RGN50646.1"/>
    </source>
</evidence>
<dbReference type="Gene3D" id="3.40.50.10950">
    <property type="match status" value="1"/>
</dbReference>
<keyword evidence="10" id="KW-0521">NADP</keyword>
<feature type="binding site" evidence="9">
    <location>
        <position position="137"/>
    </location>
    <ligand>
        <name>a divalent metal cation</name>
        <dbReference type="ChEBI" id="CHEBI:60240"/>
    </ligand>
</feature>
<dbReference type="GO" id="GO:0004470">
    <property type="term" value="F:malic enzyme activity"/>
    <property type="evidence" value="ECO:0007669"/>
    <property type="project" value="InterPro"/>
</dbReference>
<proteinExistence type="inferred from homology"/>
<dbReference type="PANTHER" id="PTHR43237">
    <property type="entry name" value="NADP-DEPENDENT MALIC ENZYME"/>
    <property type="match status" value="1"/>
</dbReference>
<dbReference type="RefSeq" id="WP_005643770.1">
    <property type="nucleotide sequence ID" value="NZ_JAQEXX010000006.1"/>
</dbReference>
<dbReference type="Gene3D" id="3.40.50.720">
    <property type="entry name" value="NAD(P)-binding Rossmann-like Domain"/>
    <property type="match status" value="1"/>
</dbReference>
<dbReference type="InterPro" id="IPR042112">
    <property type="entry name" value="P_AcTrfase_dom2"/>
</dbReference>
<keyword evidence="6" id="KW-0560">Oxidoreductase</keyword>
<dbReference type="InterPro" id="IPR012301">
    <property type="entry name" value="Malic_N_dom"/>
</dbReference>
<dbReference type="Gene3D" id="3.40.50.10750">
    <property type="entry name" value="Isocitrate/Isopropylmalate dehydrogenase-like"/>
    <property type="match status" value="1"/>
</dbReference>
<comment type="caution">
    <text evidence="13">The sequence shown here is derived from an EMBL/GenBank/DDBJ whole genome shotgun (WGS) entry which is preliminary data.</text>
</comment>
<sequence length="761" mass="83639">MAKITKEEALRYHAEGKPGKIEVVPTKPYSTQMDLSLAYSPGVAEPCLEIEKNPLDAYKYTSKGNLVAVISNGTAVLGLGDIGPLAGKPVMEGKGLLFKIFAGIDVFDIEVNEKDPDKFIETVKAIAPTFGGINLEDIKAPECFKIETRLKEELDIPVMHDDQHGTAIISGAGLINALEIAGKKIEDVKIVVNGAGAASISCTKLYIMLGAKKENIIMCDSKGVISTHRTDLNESKKFFATDRDIKTLAEAVVGADVFLGLSVANVLTQDMVRSMNTNPIVFALANPNPEISYADAMASRDDIIFATGRSDYPNQINNVLGFPYIFRGALDTHAKAINEEMKLAAVYAIAELAKEPVPDVVNAAYKLKRTTFGRDYILPKALDPRLLTRVSCAVAKAAIDSGVSRRTITDWEGYANHLREMMGYDNKLLRSFTDMAKANPKRVVFAEANHGNMLKAAAEAKAEGICIPILLGNEERLQKIAAEENISLEGIEIVNLRHDRETERRHRYAKILSEKKAREGVTYAEACEKMVDRNAFGMMMVATGDADAFVTGVYSRYSEVTKMAEQIIGIRPSYTHFGALNILTCKKGTFFIADTLINRHPSTEVLIDIARLTQDAVKFFAHEPVMAMLSYSNFGSDKQGSPLKVHDAIDYLHKNYPDMMVDGEMQVNFALDKKLRDDMYPFNKLKGKDVNTLIFPNLSSANSAYKLLDTLGISETIGPIQMGLNKPIHFTDVESSTRDILNLTTVAVVDAIVQEQIEKGE</sequence>
<accession>A0AB37LT11</accession>
<dbReference type="InterPro" id="IPR012188">
    <property type="entry name" value="ME_PTA"/>
</dbReference>
<dbReference type="SUPFAM" id="SSF53223">
    <property type="entry name" value="Aminoacid dehydrogenase-like, N-terminal domain"/>
    <property type="match status" value="1"/>
</dbReference>
<dbReference type="SMART" id="SM01274">
    <property type="entry name" value="malic"/>
    <property type="match status" value="1"/>
</dbReference>
<dbReference type="Gene3D" id="3.40.50.10380">
    <property type="entry name" value="Malic enzyme, N-terminal domain"/>
    <property type="match status" value="1"/>
</dbReference>
<dbReference type="InterPro" id="IPR045213">
    <property type="entry name" value="Malic_NAD-bd_bact_type"/>
</dbReference>
<dbReference type="InterPro" id="IPR037062">
    <property type="entry name" value="Malic_N_dom_sf"/>
</dbReference>
<feature type="active site" description="Proton acceptor" evidence="8">
    <location>
        <position position="94"/>
    </location>
</feature>
<dbReference type="Pfam" id="PF00390">
    <property type="entry name" value="malic"/>
    <property type="match status" value="1"/>
</dbReference>
<evidence type="ECO:0000313" key="14">
    <source>
        <dbReference type="Proteomes" id="UP000261088"/>
    </source>
</evidence>
<feature type="binding site" evidence="10">
    <location>
        <position position="286"/>
    </location>
    <ligand>
        <name>a divalent metal cation</name>
        <dbReference type="ChEBI" id="CHEBI:60240"/>
    </ligand>
</feature>
<dbReference type="GO" id="GO:0016616">
    <property type="term" value="F:oxidoreductase activity, acting on the CH-OH group of donors, NAD or NADP as acceptor"/>
    <property type="evidence" value="ECO:0007669"/>
    <property type="project" value="InterPro"/>
</dbReference>
<feature type="domain" description="Malic enzyme N-terminal" evidence="12">
    <location>
        <begin position="18"/>
        <end position="151"/>
    </location>
</feature>
<evidence type="ECO:0000256" key="4">
    <source>
        <dbReference type="ARBA" id="ARBA00008756"/>
    </source>
</evidence>
<feature type="binding site" evidence="9">
    <location>
        <position position="136"/>
    </location>
    <ligand>
        <name>a divalent metal cation</name>
        <dbReference type="ChEBI" id="CHEBI:60240"/>
    </ligand>
</feature>
<dbReference type="InterPro" id="IPR051674">
    <property type="entry name" value="Malate_Decarboxylase"/>
</dbReference>
<comment type="similarity">
    <text evidence="3">In the N-terminal section; belongs to the malic enzymes family.</text>
</comment>
<evidence type="ECO:0000256" key="5">
    <source>
        <dbReference type="ARBA" id="ARBA00022723"/>
    </source>
</evidence>
<dbReference type="GO" id="GO:0051287">
    <property type="term" value="F:NAD binding"/>
    <property type="evidence" value="ECO:0007669"/>
    <property type="project" value="InterPro"/>
</dbReference>
<dbReference type="PANTHER" id="PTHR43237:SF4">
    <property type="entry name" value="NADP-DEPENDENT MALIC ENZYME"/>
    <property type="match status" value="1"/>
</dbReference>
<dbReference type="AlphaFoldDB" id="A0AB37LT11"/>
<protein>
    <submittedName>
        <fullName evidence="13">NADP-dependent malic enzyme</fullName>
    </submittedName>
</protein>
<comment type="cofactor">
    <cofactor evidence="2">
        <name>Mg(2+)</name>
        <dbReference type="ChEBI" id="CHEBI:18420"/>
    </cofactor>
</comment>
<dbReference type="FunFam" id="3.40.50.720:FF:000095">
    <property type="entry name" value="NADP-dependent malic enzyme"/>
    <property type="match status" value="1"/>
</dbReference>
<dbReference type="Pfam" id="PF03949">
    <property type="entry name" value="Malic_M"/>
    <property type="match status" value="1"/>
</dbReference>